<dbReference type="AlphaFoldDB" id="A0A8H6MK54"/>
<organism evidence="1 2">
    <name type="scientific">Colletotrichum sojae</name>
    <dbReference type="NCBI Taxonomy" id="2175907"/>
    <lineage>
        <taxon>Eukaryota</taxon>
        <taxon>Fungi</taxon>
        <taxon>Dikarya</taxon>
        <taxon>Ascomycota</taxon>
        <taxon>Pezizomycotina</taxon>
        <taxon>Sordariomycetes</taxon>
        <taxon>Hypocreomycetidae</taxon>
        <taxon>Glomerellales</taxon>
        <taxon>Glomerellaceae</taxon>
        <taxon>Colletotrichum</taxon>
        <taxon>Colletotrichum orchidearum species complex</taxon>
    </lineage>
</organism>
<protein>
    <submittedName>
        <fullName evidence="1">Uncharacterized protein</fullName>
    </submittedName>
</protein>
<dbReference type="EMBL" id="WIGN01000466">
    <property type="protein sequence ID" value="KAF6792005.1"/>
    <property type="molecule type" value="Genomic_DNA"/>
</dbReference>
<keyword evidence="2" id="KW-1185">Reference proteome</keyword>
<comment type="caution">
    <text evidence="1">The sequence shown here is derived from an EMBL/GenBank/DDBJ whole genome shotgun (WGS) entry which is preliminary data.</text>
</comment>
<evidence type="ECO:0000313" key="1">
    <source>
        <dbReference type="EMBL" id="KAF6792005.1"/>
    </source>
</evidence>
<sequence>MLIKNPDSVLLKMRPPNEEPRAFVPSGVLDVRSMLPPGPVRYSASGNQENNLWPLWGFGPMLFLFGGAVPRHDGVLYNPVMAGCPGVINNPFIAGINCSVQICHGGVLSEGVLATPSWHALVDFSTKQEDEGHDGLGHSLKAEERLSMEFAFVQYSAD</sequence>
<gene>
    <name evidence="1" type="ORF">CSOJ01_14254</name>
</gene>
<proteinExistence type="predicted"/>
<evidence type="ECO:0000313" key="2">
    <source>
        <dbReference type="Proteomes" id="UP000652219"/>
    </source>
</evidence>
<dbReference type="Proteomes" id="UP000652219">
    <property type="component" value="Unassembled WGS sequence"/>
</dbReference>
<accession>A0A8H6MK54</accession>
<name>A0A8H6MK54_9PEZI</name>
<reference evidence="1 2" key="1">
    <citation type="journal article" date="2020" name="Phytopathology">
        <title>Genome Sequence Resources of Colletotrichum truncatum, C. plurivorum, C. musicola, and C. sojae: Four Species Pathogenic to Soybean (Glycine max).</title>
        <authorList>
            <person name="Rogerio F."/>
            <person name="Boufleur T.R."/>
            <person name="Ciampi-Guillardi M."/>
            <person name="Sukno S.A."/>
            <person name="Thon M.R."/>
            <person name="Massola Junior N.S."/>
            <person name="Baroncelli R."/>
        </authorList>
    </citation>
    <scope>NUCLEOTIDE SEQUENCE [LARGE SCALE GENOMIC DNA]</scope>
    <source>
        <strain evidence="1 2">LFN0009</strain>
    </source>
</reference>